<dbReference type="PANTHER" id="PTHR43861:SF1">
    <property type="entry name" value="TRANS-ACONITATE 2-METHYLTRANSFERASE"/>
    <property type="match status" value="1"/>
</dbReference>
<dbReference type="SUPFAM" id="SSF53335">
    <property type="entry name" value="S-adenosyl-L-methionine-dependent methyltransferases"/>
    <property type="match status" value="1"/>
</dbReference>
<dbReference type="RefSeq" id="WP_159553338.1">
    <property type="nucleotide sequence ID" value="NZ_CP035042.1"/>
</dbReference>
<organism evidence="2 3">
    <name type="scientific">Billgrantia tianxiuensis</name>
    <dbReference type="NCBI Taxonomy" id="2497861"/>
    <lineage>
        <taxon>Bacteria</taxon>
        <taxon>Pseudomonadati</taxon>
        <taxon>Pseudomonadota</taxon>
        <taxon>Gammaproteobacteria</taxon>
        <taxon>Oceanospirillales</taxon>
        <taxon>Halomonadaceae</taxon>
        <taxon>Billgrantia</taxon>
    </lineage>
</organism>
<keyword evidence="3" id="KW-1185">Reference proteome</keyword>
<evidence type="ECO:0000313" key="3">
    <source>
        <dbReference type="Proteomes" id="UP000464013"/>
    </source>
</evidence>
<dbReference type="CDD" id="cd02440">
    <property type="entry name" value="AdoMet_MTases"/>
    <property type="match status" value="1"/>
</dbReference>
<evidence type="ECO:0000313" key="2">
    <source>
        <dbReference type="EMBL" id="QHC50756.1"/>
    </source>
</evidence>
<dbReference type="Proteomes" id="UP000464013">
    <property type="component" value="Chromosome"/>
</dbReference>
<proteinExistence type="predicted"/>
<dbReference type="EMBL" id="CP035042">
    <property type="protein sequence ID" value="QHC50756.1"/>
    <property type="molecule type" value="Genomic_DNA"/>
</dbReference>
<dbReference type="PANTHER" id="PTHR43861">
    <property type="entry name" value="TRANS-ACONITATE 2-METHYLTRANSFERASE-RELATED"/>
    <property type="match status" value="1"/>
</dbReference>
<dbReference type="InterPro" id="IPR013216">
    <property type="entry name" value="Methyltransf_11"/>
</dbReference>
<dbReference type="GO" id="GO:0008757">
    <property type="term" value="F:S-adenosylmethionine-dependent methyltransferase activity"/>
    <property type="evidence" value="ECO:0007669"/>
    <property type="project" value="InterPro"/>
</dbReference>
<protein>
    <submittedName>
        <fullName evidence="2">SAM-dependent methyltransferase</fullName>
    </submittedName>
</protein>
<dbReference type="GO" id="GO:0032259">
    <property type="term" value="P:methylation"/>
    <property type="evidence" value="ECO:0007669"/>
    <property type="project" value="UniProtKB-KW"/>
</dbReference>
<keyword evidence="2" id="KW-0808">Transferase</keyword>
<dbReference type="KEGG" id="htx:EKK97_15825"/>
<feature type="domain" description="Methyltransferase type 11" evidence="1">
    <location>
        <begin position="45"/>
        <end position="132"/>
    </location>
</feature>
<accession>A0A6I6SQ75</accession>
<dbReference type="AlphaFoldDB" id="A0A6I6SQ75"/>
<keyword evidence="2" id="KW-0489">Methyltransferase</keyword>
<gene>
    <name evidence="2" type="ORF">EKK97_15825</name>
</gene>
<name>A0A6I6SQ75_9GAMM</name>
<reference evidence="2 3" key="1">
    <citation type="submission" date="2019-01" db="EMBL/GenBank/DDBJ databases">
        <title>Complete genome of a denitifying bacterium Halomons sp. BC-M4-5.</title>
        <authorList>
            <person name="Wang L."/>
            <person name="Shao Z."/>
        </authorList>
    </citation>
    <scope>NUCLEOTIDE SEQUENCE [LARGE SCALE GENOMIC DNA]</scope>
    <source>
        <strain evidence="2 3">BC-M4-5</strain>
    </source>
</reference>
<dbReference type="Pfam" id="PF08241">
    <property type="entry name" value="Methyltransf_11"/>
    <property type="match status" value="1"/>
</dbReference>
<evidence type="ECO:0000259" key="1">
    <source>
        <dbReference type="Pfam" id="PF08241"/>
    </source>
</evidence>
<dbReference type="OrthoDB" id="9760689at2"/>
<dbReference type="InterPro" id="IPR029063">
    <property type="entry name" value="SAM-dependent_MTases_sf"/>
</dbReference>
<dbReference type="Gene3D" id="3.40.50.150">
    <property type="entry name" value="Vaccinia Virus protein VP39"/>
    <property type="match status" value="1"/>
</dbReference>
<sequence>MSELPHNAPGQRWDAEAYMHNADFVAELGDTVARMLAPRRGERILDLGCGDGTLTEVLAKSGATVVGVDAAIDMVEAARARGLDARVLDAHNLPFEHEFDAVFSNAALHWMLNHEAVVASIHRALKPGGRFVAEFGGHGNVAAICTAMLAALQARGISGKARFPWFFPTPEEYRESLEAAGFKVESIELIPRPTRLSTGMAGWLATFANPFLHGLDEELREAILDDAESLLTPSLRDSHGNWTADYVRLRVKAHR</sequence>